<dbReference type="GO" id="GO:0051224">
    <property type="term" value="P:negative regulation of protein transport"/>
    <property type="evidence" value="ECO:0007669"/>
    <property type="project" value="UniProtKB-UniRule"/>
</dbReference>
<dbReference type="OrthoDB" id="7306089at2"/>
<sequence>MDDKVGVISSMIIQSRPENMTAIKAALLNMPDTEISADDPSGKIVVVMEAESDRQLADGMKEIGDIPGVLGVNLVFHHSENAQ</sequence>
<comment type="subcellular location">
    <subcellularLocation>
        <location evidence="1 4">Cytoplasm</location>
    </subcellularLocation>
</comment>
<keyword evidence="2 4" id="KW-0963">Cytoplasm</keyword>
<protein>
    <recommendedName>
        <fullName evidence="4">Chaperone NapD</fullName>
    </recommendedName>
    <alternativeName>
        <fullName evidence="4">NapA signal peptide-binding chaperone NapD</fullName>
    </alternativeName>
</protein>
<dbReference type="GO" id="GO:0005048">
    <property type="term" value="F:signal sequence binding"/>
    <property type="evidence" value="ECO:0007669"/>
    <property type="project" value="UniProtKB-UniRule"/>
</dbReference>
<dbReference type="Pfam" id="PF03927">
    <property type="entry name" value="NapD"/>
    <property type="match status" value="1"/>
</dbReference>
<evidence type="ECO:0000256" key="4">
    <source>
        <dbReference type="HAMAP-Rule" id="MF_02200"/>
    </source>
</evidence>
<dbReference type="PANTHER" id="PTHR38603:SF1">
    <property type="entry name" value="CHAPERONE NAPD"/>
    <property type="match status" value="1"/>
</dbReference>
<comment type="similarity">
    <text evidence="4">Belongs to the NapD family.</text>
</comment>
<accession>A0A154LB76</accession>
<dbReference type="GO" id="GO:0005737">
    <property type="term" value="C:cytoplasm"/>
    <property type="evidence" value="ECO:0007669"/>
    <property type="project" value="UniProtKB-SubCell"/>
</dbReference>
<gene>
    <name evidence="4" type="primary">napD</name>
    <name evidence="5" type="ORF">AUP42_09070</name>
</gene>
<evidence type="ECO:0000256" key="2">
    <source>
        <dbReference type="ARBA" id="ARBA00022490"/>
    </source>
</evidence>
<evidence type="ECO:0000256" key="1">
    <source>
        <dbReference type="ARBA" id="ARBA00004496"/>
    </source>
</evidence>
<keyword evidence="3 4" id="KW-0143">Chaperone</keyword>
<dbReference type="Proteomes" id="UP000076335">
    <property type="component" value="Unassembled WGS sequence"/>
</dbReference>
<dbReference type="PANTHER" id="PTHR38603">
    <property type="entry name" value="CHAPERONE NAPD"/>
    <property type="match status" value="1"/>
</dbReference>
<comment type="function">
    <text evidence="4">Chaperone for NapA, the catalytic subunit of the periplasmic nitrate reductase. It binds directly and specifically to the twin-arginine signal peptide of NapA, preventing premature interaction with the Tat translocase and premature export.</text>
</comment>
<proteinExistence type="inferred from homology"/>
<evidence type="ECO:0000256" key="3">
    <source>
        <dbReference type="ARBA" id="ARBA00023186"/>
    </source>
</evidence>
<dbReference type="RefSeq" id="WP_062948019.1">
    <property type="nucleotide sequence ID" value="NZ_LPVY01000002.1"/>
</dbReference>
<dbReference type="EMBL" id="LPVY01000002">
    <property type="protein sequence ID" value="KZB69041.1"/>
    <property type="molecule type" value="Genomic_DNA"/>
</dbReference>
<dbReference type="AlphaFoldDB" id="A0A154LB76"/>
<name>A0A154LB76_9PROT</name>
<dbReference type="InterPro" id="IPR005623">
    <property type="entry name" value="Chaperone_NapD_NO3_reduct"/>
</dbReference>
<comment type="subunit">
    <text evidence="4">Interacts with the cytoplasmic NapA precursor.</text>
</comment>
<comment type="caution">
    <text evidence="5">The sequence shown here is derived from an EMBL/GenBank/DDBJ whole genome shotgun (WGS) entry which is preliminary data.</text>
</comment>
<dbReference type="HAMAP" id="MF_02200">
    <property type="entry name" value="NapD"/>
    <property type="match status" value="1"/>
</dbReference>
<reference evidence="5 6" key="1">
    <citation type="submission" date="2015-12" db="EMBL/GenBank/DDBJ databases">
        <title>Genome sequence of Thalassospira lucentensis MCCC 1A02072.</title>
        <authorList>
            <person name="Lu L."/>
            <person name="Lai Q."/>
            <person name="Shao Z."/>
            <person name="Qian P."/>
        </authorList>
    </citation>
    <scope>NUCLEOTIDE SEQUENCE [LARGE SCALE GENOMIC DNA]</scope>
    <source>
        <strain evidence="5 6">MCCC 1A02072</strain>
    </source>
</reference>
<evidence type="ECO:0000313" key="5">
    <source>
        <dbReference type="EMBL" id="KZB69041.1"/>
    </source>
</evidence>
<organism evidence="5 6">
    <name type="scientific">Thalassospira lucentensis</name>
    <dbReference type="NCBI Taxonomy" id="168935"/>
    <lineage>
        <taxon>Bacteria</taxon>
        <taxon>Pseudomonadati</taxon>
        <taxon>Pseudomonadota</taxon>
        <taxon>Alphaproteobacteria</taxon>
        <taxon>Rhodospirillales</taxon>
        <taxon>Thalassospiraceae</taxon>
        <taxon>Thalassospira</taxon>
    </lineage>
</organism>
<dbReference type="Gene3D" id="3.30.70.920">
    <property type="match status" value="1"/>
</dbReference>
<evidence type="ECO:0000313" key="6">
    <source>
        <dbReference type="Proteomes" id="UP000076335"/>
    </source>
</evidence>